<dbReference type="Pfam" id="PF06808">
    <property type="entry name" value="DctM"/>
    <property type="match status" value="1"/>
</dbReference>
<dbReference type="InterPro" id="IPR010656">
    <property type="entry name" value="DctM"/>
</dbReference>
<evidence type="ECO:0000256" key="7">
    <source>
        <dbReference type="RuleBase" id="RU369079"/>
    </source>
</evidence>
<keyword evidence="3 7" id="KW-0997">Cell inner membrane</keyword>
<feature type="transmembrane region" description="Helical" evidence="7">
    <location>
        <begin position="77"/>
        <end position="96"/>
    </location>
</feature>
<feature type="transmembrane region" description="Helical" evidence="7">
    <location>
        <begin position="135"/>
        <end position="158"/>
    </location>
</feature>
<feature type="transmembrane region" description="Helical" evidence="7">
    <location>
        <begin position="224"/>
        <end position="250"/>
    </location>
</feature>
<dbReference type="PIRSF" id="PIRSF006066">
    <property type="entry name" value="HI0050"/>
    <property type="match status" value="1"/>
</dbReference>
<evidence type="ECO:0000313" key="10">
    <source>
        <dbReference type="Proteomes" id="UP000008315"/>
    </source>
</evidence>
<feature type="domain" description="TRAP C4-dicarboxylate transport system permease DctM subunit" evidence="8">
    <location>
        <begin position="4"/>
        <end position="416"/>
    </location>
</feature>
<keyword evidence="7" id="KW-0813">Transport</keyword>
<dbReference type="Proteomes" id="UP000008315">
    <property type="component" value="Chromosome"/>
</dbReference>
<keyword evidence="6 7" id="KW-0472">Membrane</keyword>
<dbReference type="NCBIfam" id="TIGR00786">
    <property type="entry name" value="dctM"/>
    <property type="match status" value="1"/>
</dbReference>
<dbReference type="GO" id="GO:0005886">
    <property type="term" value="C:plasma membrane"/>
    <property type="evidence" value="ECO:0007669"/>
    <property type="project" value="UniProtKB-SubCell"/>
</dbReference>
<accession>G4SZF0</accession>
<dbReference type="HOGENOM" id="CLU_019824_4_1_6"/>
<feature type="transmembrane region" description="Helical" evidence="7">
    <location>
        <begin position="392"/>
        <end position="415"/>
    </location>
</feature>
<feature type="transmembrane region" description="Helical" evidence="7">
    <location>
        <begin position="43"/>
        <end position="65"/>
    </location>
</feature>
<keyword evidence="4 7" id="KW-0812">Transmembrane</keyword>
<dbReference type="GO" id="GO:0022857">
    <property type="term" value="F:transmembrane transporter activity"/>
    <property type="evidence" value="ECO:0007669"/>
    <property type="project" value="UniProtKB-UniRule"/>
</dbReference>
<dbReference type="PATRIC" id="fig|271065.3.peg.1641"/>
<dbReference type="PANTHER" id="PTHR33362:SF5">
    <property type="entry name" value="C4-DICARBOXYLATE TRAP TRANSPORTER LARGE PERMEASE PROTEIN DCTM"/>
    <property type="match status" value="1"/>
</dbReference>
<dbReference type="RefSeq" id="WP_014148080.1">
    <property type="nucleotide sequence ID" value="NC_016112.1"/>
</dbReference>
<dbReference type="KEGG" id="mah:MEALZ_1600"/>
<evidence type="ECO:0000259" key="8">
    <source>
        <dbReference type="Pfam" id="PF06808"/>
    </source>
</evidence>
<evidence type="ECO:0000256" key="4">
    <source>
        <dbReference type="ARBA" id="ARBA00022692"/>
    </source>
</evidence>
<evidence type="ECO:0000256" key="1">
    <source>
        <dbReference type="ARBA" id="ARBA00004429"/>
    </source>
</evidence>
<protein>
    <recommendedName>
        <fullName evidence="7">TRAP transporter large permease protein</fullName>
    </recommendedName>
</protein>
<comment type="caution">
    <text evidence="7">Lacks conserved residue(s) required for the propagation of feature annotation.</text>
</comment>
<name>G4SZF0_META2</name>
<comment type="subcellular location">
    <subcellularLocation>
        <location evidence="1 7">Cell inner membrane</location>
        <topology evidence="1 7">Multi-pass membrane protein</topology>
    </subcellularLocation>
</comment>
<keyword evidence="10" id="KW-1185">Reference proteome</keyword>
<evidence type="ECO:0000256" key="2">
    <source>
        <dbReference type="ARBA" id="ARBA00022475"/>
    </source>
</evidence>
<organism evidence="9 10">
    <name type="scientific">Methylotuvimicrobium alcaliphilum (strain DSM 19304 / NCIMB 14124 / VKM B-2133 / 20Z)</name>
    <name type="common">Methylomicrobium alcaliphilum</name>
    <dbReference type="NCBI Taxonomy" id="1091494"/>
    <lineage>
        <taxon>Bacteria</taxon>
        <taxon>Pseudomonadati</taxon>
        <taxon>Pseudomonadota</taxon>
        <taxon>Gammaproteobacteria</taxon>
        <taxon>Methylococcales</taxon>
        <taxon>Methylococcaceae</taxon>
        <taxon>Methylotuvimicrobium</taxon>
    </lineage>
</organism>
<evidence type="ECO:0000256" key="3">
    <source>
        <dbReference type="ARBA" id="ARBA00022519"/>
    </source>
</evidence>
<keyword evidence="2" id="KW-1003">Cell membrane</keyword>
<evidence type="ECO:0000256" key="6">
    <source>
        <dbReference type="ARBA" id="ARBA00023136"/>
    </source>
</evidence>
<dbReference type="PANTHER" id="PTHR33362">
    <property type="entry name" value="SIALIC ACID TRAP TRANSPORTER PERMEASE PROTEIN SIAT-RELATED"/>
    <property type="match status" value="1"/>
</dbReference>
<feature type="transmembrane region" description="Helical" evidence="7">
    <location>
        <begin position="173"/>
        <end position="194"/>
    </location>
</feature>
<dbReference type="EMBL" id="FO082060">
    <property type="protein sequence ID" value="CCE23287.1"/>
    <property type="molecule type" value="Genomic_DNA"/>
</dbReference>
<dbReference type="AlphaFoldDB" id="G4SZF0"/>
<comment type="subunit">
    <text evidence="7">The complex comprises the extracytoplasmic solute receptor protein and the two transmembrane proteins.</text>
</comment>
<feature type="transmembrane region" description="Helical" evidence="7">
    <location>
        <begin position="313"/>
        <end position="343"/>
    </location>
</feature>
<gene>
    <name evidence="9" type="ordered locus">MEALZ_1600</name>
</gene>
<evidence type="ECO:0000313" key="9">
    <source>
        <dbReference type="EMBL" id="CCE23287.1"/>
    </source>
</evidence>
<proteinExistence type="inferred from homology"/>
<evidence type="ECO:0000256" key="5">
    <source>
        <dbReference type="ARBA" id="ARBA00022989"/>
    </source>
</evidence>
<dbReference type="InterPro" id="IPR004681">
    <property type="entry name" value="TRAP_DctM"/>
</dbReference>
<feature type="transmembrane region" description="Helical" evidence="7">
    <location>
        <begin position="355"/>
        <end position="380"/>
    </location>
</feature>
<dbReference type="STRING" id="1091494.MEALZ_1600"/>
<feature type="transmembrane region" description="Helical" evidence="7">
    <location>
        <begin position="270"/>
        <end position="293"/>
    </location>
</feature>
<keyword evidence="5 7" id="KW-1133">Transmembrane helix</keyword>
<comment type="similarity">
    <text evidence="7">Belongs to the TRAP transporter large permease family.</text>
</comment>
<feature type="transmembrane region" description="Helical" evidence="7">
    <location>
        <begin position="102"/>
        <end position="123"/>
    </location>
</feature>
<reference evidence="10" key="1">
    <citation type="journal article" date="2012" name="J. Bacteriol.">
        <title>Genome sequence of the haloalkaliphilic methanotrophic bacterium Methylomicrobium alcaliphilum 20Z.</title>
        <authorList>
            <person name="Vuilleumier S."/>
            <person name="Khmelenina V.N."/>
            <person name="Bringel F."/>
            <person name="Reshetnikov A.S."/>
            <person name="Lajus A."/>
            <person name="Mangenot S."/>
            <person name="Rouy Z."/>
            <person name="Op den Camp H.J."/>
            <person name="Jetten M.S."/>
            <person name="Dispirito A.A."/>
            <person name="Dunfield P."/>
            <person name="Klotz M.G."/>
            <person name="Semrau J.D."/>
            <person name="Stein L.Y."/>
            <person name="Barbe V."/>
            <person name="Medigue C."/>
            <person name="Trotsenko Y.A."/>
            <person name="Kalyuzhnaya M.G."/>
        </authorList>
    </citation>
    <scope>NUCLEOTIDE SEQUENCE [LARGE SCALE GENOMIC DNA]</scope>
    <source>
        <strain evidence="10">DSM 19304 / NCIMB 14124 / VKM B-2133 / 20Z</strain>
    </source>
</reference>
<comment type="function">
    <text evidence="7">Part of the tripartite ATP-independent periplasmic (TRAP) transport system.</text>
</comment>
<sequence>MLIVVALIILALLGTPLFAIIAASALLGFYHNEIDLMVVAIEFYRLADMSILLAIPLFTFAGFLLSESQAPARLMRLTQALLGWLPGGLAMVSLTACALLTAFTGASGVTIVALGALLYPALIKAGYRENFSLGLVTTSGSLGLLFAPSLPLILYGVIAQQMSVGRPFTIDELFLAGVMPGLLMLIMLSAWSYWRNRKIGLTRFTVNEAWQALRESRWELPLPFIVLGGIYSGYFAVSEAAAVTTVYVLIVEVLIHREISLSQLPAVMRSAMVMVGGILVILGVSLASTNVMIDADVPGRLFEFVHDHISSRLTFLIALNVFLLILGMMLDIFAALVIMIPLLLPIAVGYGVDPVHLGIIFLANMQIGYFTPPVGMNLFIASYRFQRPLLQLYQATLPFFFILLLAVLIITYWPALTLGLPAWLLPSYSKIS</sequence>